<organism evidence="1 2">
    <name type="scientific">Rhizobium esperanzae</name>
    <dbReference type="NCBI Taxonomy" id="1967781"/>
    <lineage>
        <taxon>Bacteria</taxon>
        <taxon>Pseudomonadati</taxon>
        <taxon>Pseudomonadota</taxon>
        <taxon>Alphaproteobacteria</taxon>
        <taxon>Hyphomicrobiales</taxon>
        <taxon>Rhizobiaceae</taxon>
        <taxon>Rhizobium/Agrobacterium group</taxon>
        <taxon>Rhizobium</taxon>
    </lineage>
</organism>
<comment type="caution">
    <text evidence="1">The sequence shown here is derived from an EMBL/GenBank/DDBJ whole genome shotgun (WGS) entry which is preliminary data.</text>
</comment>
<dbReference type="EMBL" id="JACIFY010000009">
    <property type="protein sequence ID" value="MBB4236382.1"/>
    <property type="molecule type" value="Genomic_DNA"/>
</dbReference>
<name>A0A7W6W5A7_9HYPH</name>
<reference evidence="1 2" key="1">
    <citation type="submission" date="2020-08" db="EMBL/GenBank/DDBJ databases">
        <title>Genomic Encyclopedia of Type Strains, Phase IV (KMG-V): Genome sequencing to study the core and pangenomes of soil and plant-associated prokaryotes.</title>
        <authorList>
            <person name="Whitman W."/>
        </authorList>
    </citation>
    <scope>NUCLEOTIDE SEQUENCE [LARGE SCALE GENOMIC DNA]</scope>
    <source>
        <strain evidence="1 2">SEMIA 4089</strain>
    </source>
</reference>
<proteinExistence type="predicted"/>
<dbReference type="RefSeq" id="WP_184470802.1">
    <property type="nucleotide sequence ID" value="NZ_JACIFY010000009.1"/>
</dbReference>
<gene>
    <name evidence="1" type="ORF">GGD57_002960</name>
</gene>
<dbReference type="Proteomes" id="UP000540909">
    <property type="component" value="Unassembled WGS sequence"/>
</dbReference>
<evidence type="ECO:0000313" key="2">
    <source>
        <dbReference type="Proteomes" id="UP000540909"/>
    </source>
</evidence>
<sequence>MFWGKKKTKSARQTLRDEIEEHREAIRLSEDFDEAFSDPADHPEVHKQAASLESMDSRHVTEEDRKAFERTASAGRLLNDRLSYGGGLWRVIESDARIADHWSGYNLPDITGRHYKLYYGRLRNGTLVISRDASERYGPQGIHIGLTFRFPFLYEFDVIYQKLRALTWQLSNGKDVDMDRREAALTRELLRTLWGIQRDEMYVFQFHEAGPATVMFKQLLSLQSRSSTDRV</sequence>
<evidence type="ECO:0000313" key="1">
    <source>
        <dbReference type="EMBL" id="MBB4236382.1"/>
    </source>
</evidence>
<protein>
    <submittedName>
        <fullName evidence="1">Uncharacterized protein</fullName>
    </submittedName>
</protein>
<accession>A0A7W6W5A7</accession>
<dbReference type="AlphaFoldDB" id="A0A7W6W5A7"/>